<proteinExistence type="predicted"/>
<protein>
    <submittedName>
        <fullName evidence="2">Uncharacterized protein</fullName>
    </submittedName>
</protein>
<dbReference type="Proteomes" id="UP000681720">
    <property type="component" value="Unassembled WGS sequence"/>
</dbReference>
<gene>
    <name evidence="2" type="ORF">GIL414_LOCUS28096</name>
</gene>
<name>A0A8S2V5H9_9BILA</name>
<sequence>MSKDRKKDLHEHARSHEGLHEDSTSATINIDSELDVTDFLKEIDSIRLLIDKLDEVVQNVTKVQMDMLKSTENSTSKLRLRSISDWPRRISNPRLDASNVGLSGNLTLKRELVCTSV</sequence>
<organism evidence="2 3">
    <name type="scientific">Rotaria magnacalcarata</name>
    <dbReference type="NCBI Taxonomy" id="392030"/>
    <lineage>
        <taxon>Eukaryota</taxon>
        <taxon>Metazoa</taxon>
        <taxon>Spiralia</taxon>
        <taxon>Gnathifera</taxon>
        <taxon>Rotifera</taxon>
        <taxon>Eurotatoria</taxon>
        <taxon>Bdelloidea</taxon>
        <taxon>Philodinida</taxon>
        <taxon>Philodinidae</taxon>
        <taxon>Rotaria</taxon>
    </lineage>
</organism>
<evidence type="ECO:0000313" key="3">
    <source>
        <dbReference type="Proteomes" id="UP000681720"/>
    </source>
</evidence>
<comment type="caution">
    <text evidence="2">The sequence shown here is derived from an EMBL/GenBank/DDBJ whole genome shotgun (WGS) entry which is preliminary data.</text>
</comment>
<reference evidence="2" key="1">
    <citation type="submission" date="2021-02" db="EMBL/GenBank/DDBJ databases">
        <authorList>
            <person name="Nowell W R."/>
        </authorList>
    </citation>
    <scope>NUCLEOTIDE SEQUENCE</scope>
</reference>
<dbReference type="EMBL" id="CAJOBJ010046729">
    <property type="protein sequence ID" value="CAF4354076.1"/>
    <property type="molecule type" value="Genomic_DNA"/>
</dbReference>
<evidence type="ECO:0000313" key="2">
    <source>
        <dbReference type="EMBL" id="CAF4354076.1"/>
    </source>
</evidence>
<feature type="compositionally biased region" description="Basic and acidic residues" evidence="1">
    <location>
        <begin position="1"/>
        <end position="23"/>
    </location>
</feature>
<feature type="region of interest" description="Disordered" evidence="1">
    <location>
        <begin position="1"/>
        <end position="24"/>
    </location>
</feature>
<evidence type="ECO:0000256" key="1">
    <source>
        <dbReference type="SAM" id="MobiDB-lite"/>
    </source>
</evidence>
<accession>A0A8S2V5H9</accession>
<dbReference type="AlphaFoldDB" id="A0A8S2V5H9"/>